<dbReference type="PROSITE" id="PS50088">
    <property type="entry name" value="ANK_REPEAT"/>
    <property type="match status" value="4"/>
</dbReference>
<dbReference type="PROSITE" id="PS50297">
    <property type="entry name" value="ANK_REP_REGION"/>
    <property type="match status" value="3"/>
</dbReference>
<dbReference type="PANTHER" id="PTHR24171:SF8">
    <property type="entry name" value="BRCA1-ASSOCIATED RING DOMAIN PROTEIN 1"/>
    <property type="match status" value="1"/>
</dbReference>
<dbReference type="AlphaFoldDB" id="A0AAD7AJX2"/>
<dbReference type="Proteomes" id="UP001218218">
    <property type="component" value="Unassembled WGS sequence"/>
</dbReference>
<protein>
    <submittedName>
        <fullName evidence="4">Ankyrin repeat-containing domain protein</fullName>
    </submittedName>
</protein>
<dbReference type="Pfam" id="PF12796">
    <property type="entry name" value="Ank_2"/>
    <property type="match status" value="2"/>
</dbReference>
<sequence length="271" mass="29299">MARVHTRRQSYALNTTALDYAAHHEHLEIVKLLAPIPVPRSSTRNGVPPRGTLQGHTKYLSLALVQAVKVGNLQISEYLVSEGADVNFLDVSGGGPGGTPVYYAAGTKNLGLVQFFLAAGADPNLQTNNDYIPLFNATRNQNVEIVQALLAAGADIHVQNRNSLNVLGCCGTVELLLFFLERGVDPNLQDRSGETPLHRACGEEEAEFAMASVELLLQFGAAATVETASRRGLTPVDIAITEGYTEILELLEPVVQSPDLKQKIAAWWEET</sequence>
<evidence type="ECO:0000313" key="5">
    <source>
        <dbReference type="Proteomes" id="UP001218218"/>
    </source>
</evidence>
<dbReference type="SUPFAM" id="SSF48403">
    <property type="entry name" value="Ankyrin repeat"/>
    <property type="match status" value="1"/>
</dbReference>
<dbReference type="SMART" id="SM00248">
    <property type="entry name" value="ANK"/>
    <property type="match status" value="7"/>
</dbReference>
<feature type="repeat" description="ANK" evidence="3">
    <location>
        <begin position="96"/>
        <end position="128"/>
    </location>
</feature>
<proteinExistence type="predicted"/>
<dbReference type="PANTHER" id="PTHR24171">
    <property type="entry name" value="ANKYRIN REPEAT DOMAIN-CONTAINING PROTEIN 39-RELATED"/>
    <property type="match status" value="1"/>
</dbReference>
<dbReference type="InterPro" id="IPR036770">
    <property type="entry name" value="Ankyrin_rpt-contain_sf"/>
</dbReference>
<evidence type="ECO:0000313" key="4">
    <source>
        <dbReference type="EMBL" id="KAJ7361081.1"/>
    </source>
</evidence>
<feature type="repeat" description="ANK" evidence="3">
    <location>
        <begin position="63"/>
        <end position="91"/>
    </location>
</feature>
<keyword evidence="2 3" id="KW-0040">ANK repeat</keyword>
<keyword evidence="1" id="KW-0677">Repeat</keyword>
<evidence type="ECO:0000256" key="1">
    <source>
        <dbReference type="ARBA" id="ARBA00022737"/>
    </source>
</evidence>
<feature type="repeat" description="ANK" evidence="3">
    <location>
        <begin position="192"/>
        <end position="228"/>
    </location>
</feature>
<dbReference type="Gene3D" id="1.25.40.20">
    <property type="entry name" value="Ankyrin repeat-containing domain"/>
    <property type="match status" value="2"/>
</dbReference>
<dbReference type="GO" id="GO:0004842">
    <property type="term" value="F:ubiquitin-protein transferase activity"/>
    <property type="evidence" value="ECO:0007669"/>
    <property type="project" value="TreeGrafter"/>
</dbReference>
<comment type="caution">
    <text evidence="4">The sequence shown here is derived from an EMBL/GenBank/DDBJ whole genome shotgun (WGS) entry which is preliminary data.</text>
</comment>
<dbReference type="GO" id="GO:0085020">
    <property type="term" value="P:protein K6-linked ubiquitination"/>
    <property type="evidence" value="ECO:0007669"/>
    <property type="project" value="TreeGrafter"/>
</dbReference>
<dbReference type="InterPro" id="IPR002110">
    <property type="entry name" value="Ankyrin_rpt"/>
</dbReference>
<reference evidence="4" key="1">
    <citation type="submission" date="2023-03" db="EMBL/GenBank/DDBJ databases">
        <title>Massive genome expansion in bonnet fungi (Mycena s.s.) driven by repeated elements and novel gene families across ecological guilds.</title>
        <authorList>
            <consortium name="Lawrence Berkeley National Laboratory"/>
            <person name="Harder C.B."/>
            <person name="Miyauchi S."/>
            <person name="Viragh M."/>
            <person name="Kuo A."/>
            <person name="Thoen E."/>
            <person name="Andreopoulos B."/>
            <person name="Lu D."/>
            <person name="Skrede I."/>
            <person name="Drula E."/>
            <person name="Henrissat B."/>
            <person name="Morin E."/>
            <person name="Kohler A."/>
            <person name="Barry K."/>
            <person name="LaButti K."/>
            <person name="Morin E."/>
            <person name="Salamov A."/>
            <person name="Lipzen A."/>
            <person name="Mereny Z."/>
            <person name="Hegedus B."/>
            <person name="Baldrian P."/>
            <person name="Stursova M."/>
            <person name="Weitz H."/>
            <person name="Taylor A."/>
            <person name="Grigoriev I.V."/>
            <person name="Nagy L.G."/>
            <person name="Martin F."/>
            <person name="Kauserud H."/>
        </authorList>
    </citation>
    <scope>NUCLEOTIDE SEQUENCE</scope>
    <source>
        <strain evidence="4">CBHHK002</strain>
    </source>
</reference>
<keyword evidence="5" id="KW-1185">Reference proteome</keyword>
<feature type="repeat" description="ANK" evidence="3">
    <location>
        <begin position="129"/>
        <end position="161"/>
    </location>
</feature>
<evidence type="ECO:0000256" key="3">
    <source>
        <dbReference type="PROSITE-ProRule" id="PRU00023"/>
    </source>
</evidence>
<evidence type="ECO:0000256" key="2">
    <source>
        <dbReference type="ARBA" id="ARBA00023043"/>
    </source>
</evidence>
<dbReference type="EMBL" id="JARIHO010000005">
    <property type="protein sequence ID" value="KAJ7361081.1"/>
    <property type="molecule type" value="Genomic_DNA"/>
</dbReference>
<gene>
    <name evidence="4" type="ORF">DFH08DRAFT_683768</name>
</gene>
<accession>A0AAD7AJX2</accession>
<dbReference type="Pfam" id="PF00023">
    <property type="entry name" value="Ank"/>
    <property type="match status" value="1"/>
</dbReference>
<organism evidence="4 5">
    <name type="scientific">Mycena albidolilacea</name>
    <dbReference type="NCBI Taxonomy" id="1033008"/>
    <lineage>
        <taxon>Eukaryota</taxon>
        <taxon>Fungi</taxon>
        <taxon>Dikarya</taxon>
        <taxon>Basidiomycota</taxon>
        <taxon>Agaricomycotina</taxon>
        <taxon>Agaricomycetes</taxon>
        <taxon>Agaricomycetidae</taxon>
        <taxon>Agaricales</taxon>
        <taxon>Marasmiineae</taxon>
        <taxon>Mycenaceae</taxon>
        <taxon>Mycena</taxon>
    </lineage>
</organism>
<name>A0AAD7AJX2_9AGAR</name>